<evidence type="ECO:0000313" key="2">
    <source>
        <dbReference type="EMBL" id="RHN58503.1"/>
    </source>
</evidence>
<evidence type="ECO:0008006" key="4">
    <source>
        <dbReference type="Google" id="ProtNLM"/>
    </source>
</evidence>
<reference evidence="3" key="1">
    <citation type="journal article" date="2018" name="Nat. Plants">
        <title>Whole-genome landscape of Medicago truncatula symbiotic genes.</title>
        <authorList>
            <person name="Pecrix Y."/>
            <person name="Staton S.E."/>
            <person name="Sallet E."/>
            <person name="Lelandais-Briere C."/>
            <person name="Moreau S."/>
            <person name="Carrere S."/>
            <person name="Blein T."/>
            <person name="Jardinaud M.F."/>
            <person name="Latrasse D."/>
            <person name="Zouine M."/>
            <person name="Zahm M."/>
            <person name="Kreplak J."/>
            <person name="Mayjonade B."/>
            <person name="Satge C."/>
            <person name="Perez M."/>
            <person name="Cauet S."/>
            <person name="Marande W."/>
            <person name="Chantry-Darmon C."/>
            <person name="Lopez-Roques C."/>
            <person name="Bouchez O."/>
            <person name="Berard A."/>
            <person name="Debelle F."/>
            <person name="Munos S."/>
            <person name="Bendahmane A."/>
            <person name="Berges H."/>
            <person name="Niebel A."/>
            <person name="Buitink J."/>
            <person name="Frugier F."/>
            <person name="Benhamed M."/>
            <person name="Crespi M."/>
            <person name="Gouzy J."/>
            <person name="Gamas P."/>
        </authorList>
    </citation>
    <scope>NUCLEOTIDE SEQUENCE [LARGE SCALE GENOMIC DNA]</scope>
    <source>
        <strain evidence="3">cv. Jemalong A17</strain>
    </source>
</reference>
<dbReference type="Gramene" id="rna20422">
    <property type="protein sequence ID" value="RHN58503.1"/>
    <property type="gene ID" value="gene20422"/>
</dbReference>
<sequence>MMLKEKAISYMRCVVLDQYTIALFVAESNLLSINACNYRSLLYGPCIRMLLHNICCFCLYFIFPI</sequence>
<dbReference type="AlphaFoldDB" id="A0A396I189"/>
<keyword evidence="1" id="KW-1133">Transmembrane helix</keyword>
<accession>A0A396I189</accession>
<evidence type="ECO:0000256" key="1">
    <source>
        <dbReference type="SAM" id="Phobius"/>
    </source>
</evidence>
<keyword evidence="1" id="KW-0472">Membrane</keyword>
<feature type="transmembrane region" description="Helical" evidence="1">
    <location>
        <begin position="42"/>
        <end position="63"/>
    </location>
</feature>
<gene>
    <name evidence="2" type="ORF">MtrunA17_Chr4g0003131</name>
</gene>
<proteinExistence type="predicted"/>
<protein>
    <recommendedName>
        <fullName evidence="4">Transmembrane protein</fullName>
    </recommendedName>
</protein>
<keyword evidence="1" id="KW-0812">Transmembrane</keyword>
<name>A0A396I189_MEDTR</name>
<comment type="caution">
    <text evidence="2">The sequence shown here is derived from an EMBL/GenBank/DDBJ whole genome shotgun (WGS) entry which is preliminary data.</text>
</comment>
<organism evidence="2 3">
    <name type="scientific">Medicago truncatula</name>
    <name type="common">Barrel medic</name>
    <name type="synonym">Medicago tribuloides</name>
    <dbReference type="NCBI Taxonomy" id="3880"/>
    <lineage>
        <taxon>Eukaryota</taxon>
        <taxon>Viridiplantae</taxon>
        <taxon>Streptophyta</taxon>
        <taxon>Embryophyta</taxon>
        <taxon>Tracheophyta</taxon>
        <taxon>Spermatophyta</taxon>
        <taxon>Magnoliopsida</taxon>
        <taxon>eudicotyledons</taxon>
        <taxon>Gunneridae</taxon>
        <taxon>Pentapetalae</taxon>
        <taxon>rosids</taxon>
        <taxon>fabids</taxon>
        <taxon>Fabales</taxon>
        <taxon>Fabaceae</taxon>
        <taxon>Papilionoideae</taxon>
        <taxon>50 kb inversion clade</taxon>
        <taxon>NPAAA clade</taxon>
        <taxon>Hologalegina</taxon>
        <taxon>IRL clade</taxon>
        <taxon>Trifolieae</taxon>
        <taxon>Medicago</taxon>
    </lineage>
</organism>
<dbReference type="Proteomes" id="UP000265566">
    <property type="component" value="Chromosome 4"/>
</dbReference>
<evidence type="ECO:0000313" key="3">
    <source>
        <dbReference type="Proteomes" id="UP000265566"/>
    </source>
</evidence>
<dbReference type="EMBL" id="PSQE01000004">
    <property type="protein sequence ID" value="RHN58503.1"/>
    <property type="molecule type" value="Genomic_DNA"/>
</dbReference>